<dbReference type="Gene3D" id="1.20.58.2050">
    <property type="match status" value="1"/>
</dbReference>
<keyword evidence="4 6" id="KW-0235">DNA replication</keyword>
<dbReference type="CDD" id="cd11713">
    <property type="entry name" value="GINS_A_psf3"/>
    <property type="match status" value="1"/>
</dbReference>
<dbReference type="InterPro" id="IPR036224">
    <property type="entry name" value="GINS_bundle-like_dom_sf"/>
</dbReference>
<evidence type="ECO:0000259" key="8">
    <source>
        <dbReference type="Pfam" id="PF22466"/>
    </source>
</evidence>
<evidence type="ECO:0000313" key="9">
    <source>
        <dbReference type="EMBL" id="RKP39581.1"/>
    </source>
</evidence>
<dbReference type="STRING" id="215637.A0A4Q0A260"/>
<dbReference type="EMBL" id="ML002260">
    <property type="protein sequence ID" value="RKP39581.1"/>
    <property type="molecule type" value="Genomic_DNA"/>
</dbReference>
<evidence type="ECO:0000259" key="7">
    <source>
        <dbReference type="Pfam" id="PF05916"/>
    </source>
</evidence>
<proteinExistence type="inferred from homology"/>
<gene>
    <name evidence="9" type="ORF">BJ085DRAFT_32731</name>
</gene>
<keyword evidence="5 6" id="KW-0539">Nucleus</keyword>
<dbReference type="GO" id="GO:0000811">
    <property type="term" value="C:GINS complex"/>
    <property type="evidence" value="ECO:0007669"/>
    <property type="project" value="UniProtKB-UniRule"/>
</dbReference>
<dbReference type="SUPFAM" id="SSF158573">
    <property type="entry name" value="GINS helical bundle-like"/>
    <property type="match status" value="1"/>
</dbReference>
<keyword evidence="10" id="KW-1185">Reference proteome</keyword>
<dbReference type="CDD" id="cd21693">
    <property type="entry name" value="GINS_B_Psf3"/>
    <property type="match status" value="1"/>
</dbReference>
<evidence type="ECO:0000313" key="10">
    <source>
        <dbReference type="Proteomes" id="UP000268162"/>
    </source>
</evidence>
<evidence type="ECO:0000256" key="6">
    <source>
        <dbReference type="RuleBase" id="RU367161"/>
    </source>
</evidence>
<evidence type="ECO:0000256" key="5">
    <source>
        <dbReference type="ARBA" id="ARBA00023242"/>
    </source>
</evidence>
<evidence type="ECO:0000256" key="3">
    <source>
        <dbReference type="ARBA" id="ARBA00015140"/>
    </source>
</evidence>
<dbReference type="PANTHER" id="PTHR22768">
    <property type="entry name" value="DNA REPLICATION COMPLEX GINS PROTEIN PSF3"/>
    <property type="match status" value="1"/>
</dbReference>
<evidence type="ECO:0000256" key="2">
    <source>
        <dbReference type="ARBA" id="ARBA00006343"/>
    </source>
</evidence>
<accession>A0A4Q0A260</accession>
<dbReference type="GO" id="GO:1902975">
    <property type="term" value="P:mitotic DNA replication initiation"/>
    <property type="evidence" value="ECO:0007669"/>
    <property type="project" value="TreeGrafter"/>
</dbReference>
<dbReference type="SUPFAM" id="SSF160059">
    <property type="entry name" value="PriA/YqbF domain"/>
    <property type="match status" value="1"/>
</dbReference>
<dbReference type="Proteomes" id="UP000268162">
    <property type="component" value="Unassembled WGS sequence"/>
</dbReference>
<name>A0A4Q0A260_9FUNG</name>
<dbReference type="PANTHER" id="PTHR22768:SF0">
    <property type="entry name" value="DNA REPLICATION COMPLEX GINS PROTEIN PSF3"/>
    <property type="match status" value="1"/>
</dbReference>
<evidence type="ECO:0000256" key="1">
    <source>
        <dbReference type="ARBA" id="ARBA00004123"/>
    </source>
</evidence>
<dbReference type="InterPro" id="IPR010492">
    <property type="entry name" value="GINS_Psf3"/>
</dbReference>
<protein>
    <recommendedName>
        <fullName evidence="3 6">DNA replication complex GINS protein PSF3</fullName>
    </recommendedName>
</protein>
<evidence type="ECO:0000256" key="4">
    <source>
        <dbReference type="ARBA" id="ARBA00022705"/>
    </source>
</evidence>
<comment type="function">
    <text evidence="6">The GINS complex plays an essential role in the initiation of DNA replication.</text>
</comment>
<feature type="domain" description="DNA replication complex GINS protein PSF3 N-terminal" evidence="8">
    <location>
        <begin position="5"/>
        <end position="56"/>
    </location>
</feature>
<dbReference type="InterPro" id="IPR038437">
    <property type="entry name" value="GINS_Psf3_sf"/>
</dbReference>
<comment type="subunit">
    <text evidence="6">Component of the GINS complex.</text>
</comment>
<organism evidence="9 10">
    <name type="scientific">Dimargaris cristalligena</name>
    <dbReference type="NCBI Taxonomy" id="215637"/>
    <lineage>
        <taxon>Eukaryota</taxon>
        <taxon>Fungi</taxon>
        <taxon>Fungi incertae sedis</taxon>
        <taxon>Zoopagomycota</taxon>
        <taxon>Kickxellomycotina</taxon>
        <taxon>Dimargaritomycetes</taxon>
        <taxon>Dimargaritales</taxon>
        <taxon>Dimargaritaceae</taxon>
        <taxon>Dimargaris</taxon>
    </lineage>
</organism>
<dbReference type="InterPro" id="IPR055221">
    <property type="entry name" value="PSF3_N"/>
</dbReference>
<comment type="subcellular location">
    <subcellularLocation>
        <location evidence="1 6">Nucleus</location>
    </subcellularLocation>
</comment>
<dbReference type="Pfam" id="PF22466">
    <property type="entry name" value="PSF3_N"/>
    <property type="match status" value="1"/>
</dbReference>
<comment type="similarity">
    <text evidence="2 6">Belongs to the GINS3/PSF3 family.</text>
</comment>
<dbReference type="InterPro" id="IPR021151">
    <property type="entry name" value="GINS_A"/>
</dbReference>
<sequence length="204" mass="23266">MDDYYDIDAILAEQQRIPSTLLVDIPGLGLDEQNGGGDMQANSTVELPYWIAETLAANDFIELQMPKPFSARMRRILQASCTNVNFHTLCPYFYEFGLKLAVTFDEPQLNDLLAEVYRKRLELILDAAQRADSQNMAEFVSQLDESEKKVYILAKQSTQSIRQWQKGQLYRLQMADVLKAFRGGGHKVTHAFPLLGSGHEHYLY</sequence>
<reference evidence="10" key="1">
    <citation type="journal article" date="2018" name="Nat. Microbiol.">
        <title>Leveraging single-cell genomics to expand the fungal tree of life.</title>
        <authorList>
            <person name="Ahrendt S.R."/>
            <person name="Quandt C.A."/>
            <person name="Ciobanu D."/>
            <person name="Clum A."/>
            <person name="Salamov A."/>
            <person name="Andreopoulos B."/>
            <person name="Cheng J.F."/>
            <person name="Woyke T."/>
            <person name="Pelin A."/>
            <person name="Henrissat B."/>
            <person name="Reynolds N.K."/>
            <person name="Benny G.L."/>
            <person name="Smith M.E."/>
            <person name="James T.Y."/>
            <person name="Grigoriev I.V."/>
        </authorList>
    </citation>
    <scope>NUCLEOTIDE SEQUENCE [LARGE SCALE GENOMIC DNA]</scope>
    <source>
        <strain evidence="10">RSA 468</strain>
    </source>
</reference>
<feature type="domain" description="GINS subunit" evidence="7">
    <location>
        <begin position="70"/>
        <end position="164"/>
    </location>
</feature>
<dbReference type="AlphaFoldDB" id="A0A4Q0A260"/>
<dbReference type="Pfam" id="PF05916">
    <property type="entry name" value="Sld5"/>
    <property type="match status" value="1"/>
</dbReference>